<reference evidence="20" key="1">
    <citation type="journal article" date="2019" name="Mitochondrial DNA Part B Resour">
        <title>Complete mitochondrial genome of Trachycardium flavum (Linnaeus, 1758).</title>
        <authorList>
            <person name="Pu L."/>
            <person name="Liu H."/>
            <person name="Yang M."/>
            <person name="Wang G."/>
            <person name="Xia G."/>
            <person name="Shen M."/>
            <person name="Li B."/>
        </authorList>
    </citation>
    <scope>NUCLEOTIDE SEQUENCE</scope>
</reference>
<feature type="domain" description="NADH dehydrogenase subunit 5 C-terminal" evidence="19">
    <location>
        <begin position="380"/>
        <end position="554"/>
    </location>
</feature>
<feature type="transmembrane region" description="Helical" evidence="16">
    <location>
        <begin position="228"/>
        <end position="252"/>
    </location>
</feature>
<feature type="transmembrane region" description="Helical" evidence="16">
    <location>
        <begin position="48"/>
        <end position="68"/>
    </location>
</feature>
<feature type="transmembrane region" description="Helical" evidence="16">
    <location>
        <begin position="321"/>
        <end position="344"/>
    </location>
</feature>
<dbReference type="GO" id="GO:0008137">
    <property type="term" value="F:NADH dehydrogenase (ubiquinone) activity"/>
    <property type="evidence" value="ECO:0007669"/>
    <property type="project" value="UniProtKB-EC"/>
</dbReference>
<evidence type="ECO:0000256" key="7">
    <source>
        <dbReference type="ARBA" id="ARBA00022792"/>
    </source>
</evidence>
<evidence type="ECO:0000256" key="3">
    <source>
        <dbReference type="ARBA" id="ARBA00021096"/>
    </source>
</evidence>
<evidence type="ECO:0000259" key="17">
    <source>
        <dbReference type="Pfam" id="PF00361"/>
    </source>
</evidence>
<feature type="domain" description="NADH:quinone oxidoreductase/Mrp antiporter transmembrane" evidence="17">
    <location>
        <begin position="97"/>
        <end position="369"/>
    </location>
</feature>
<protein>
    <recommendedName>
        <fullName evidence="3 16">NADH-ubiquinone oxidoreductase chain 5</fullName>
        <ecNumber evidence="2 16">7.1.1.2</ecNumber>
    </recommendedName>
</protein>
<sequence length="562" mass="60972">MSFFLFGYTFFFLFGLFMYMMMGWSGFSLVLLGGVEVGYEFSLLFDQMGVSFSCVVALISGSVCLFSSFYMSGEVFKDRFMWLIGLFVGSMFILLVSGNMVTLMIGWDGLGLVSFLLVIYYESKSSMAAGMITVMMNRVGDVLFIVALALLTGVCVWPFGSSLELGLGLLLSALILVGSITKSAQIPFSSWLPAAMAAPTPVSTLVHSSTLVTAGLFVLVRFSSAMGVYLMSSIMGLLACFTCIMAGSCAVLEPDLKKVVALSTLSQLGVMGMALSVNDVNLAFFHLVVHALFKALMFMCVGCVIMAGLGVQEARYFSGLIYKMPVTSVWLCVSCASLSGFPVMGGFFSKDLLLEGFISDGLSVVGYLVMGLTCFFTGYYSLRLLFCVFIGDGGQCFQSNEESFDHVRCMSLLGIGSVYGGVIFQCILLEVNEAKIVSVSEKLSIMSWVIFGFFCFLLAMVFEDGIISGTISRVMWSFFGKMFYLSTFSGTPLVIGFFCWGKKSIQVESNMDFLVGSTGLGGGSSKIGAISSASEDHWAVWLFLFVYMVFVLTVISLTLLVF</sequence>
<comment type="catalytic activity">
    <reaction evidence="15 16">
        <text>a ubiquinone + NADH + 5 H(+)(in) = a ubiquinol + NAD(+) + 4 H(+)(out)</text>
        <dbReference type="Rhea" id="RHEA:29091"/>
        <dbReference type="Rhea" id="RHEA-COMP:9565"/>
        <dbReference type="Rhea" id="RHEA-COMP:9566"/>
        <dbReference type="ChEBI" id="CHEBI:15378"/>
        <dbReference type="ChEBI" id="CHEBI:16389"/>
        <dbReference type="ChEBI" id="CHEBI:17976"/>
        <dbReference type="ChEBI" id="CHEBI:57540"/>
        <dbReference type="ChEBI" id="CHEBI:57945"/>
        <dbReference type="EC" id="7.1.1.2"/>
    </reaction>
</comment>
<keyword evidence="4 16" id="KW-0813">Transport</keyword>
<keyword evidence="8" id="KW-1278">Translocase</keyword>
<gene>
    <name evidence="20" type="primary">ND5</name>
</gene>
<proteinExistence type="inferred from homology"/>
<dbReference type="PRINTS" id="PR01434">
    <property type="entry name" value="NADHDHGNASE5"/>
</dbReference>
<dbReference type="InterPro" id="IPR003945">
    <property type="entry name" value="NU5C-like"/>
</dbReference>
<feature type="transmembrane region" description="Helical" evidence="16">
    <location>
        <begin position="412"/>
        <end position="431"/>
    </location>
</feature>
<evidence type="ECO:0000256" key="13">
    <source>
        <dbReference type="ARBA" id="ARBA00023128"/>
    </source>
</evidence>
<keyword evidence="10 16" id="KW-1133">Transmembrane helix</keyword>
<evidence type="ECO:0000259" key="18">
    <source>
        <dbReference type="Pfam" id="PF00662"/>
    </source>
</evidence>
<feature type="transmembrane region" description="Helical" evidence="16">
    <location>
        <begin position="202"/>
        <end position="222"/>
    </location>
</feature>
<comment type="subcellular location">
    <subcellularLocation>
        <location evidence="1">Mitochondrion inner membrane</location>
        <topology evidence="1">Multi-pass membrane protein</topology>
    </subcellularLocation>
</comment>
<dbReference type="PANTHER" id="PTHR42829:SF2">
    <property type="entry name" value="NADH-UBIQUINONE OXIDOREDUCTASE CHAIN 5"/>
    <property type="match status" value="1"/>
</dbReference>
<keyword evidence="12 16" id="KW-0830">Ubiquinone</keyword>
<dbReference type="AlphaFoldDB" id="A0A516IDI8"/>
<evidence type="ECO:0000256" key="5">
    <source>
        <dbReference type="ARBA" id="ARBA00022660"/>
    </source>
</evidence>
<feature type="transmembrane region" description="Helical" evidence="16">
    <location>
        <begin position="283"/>
        <end position="309"/>
    </location>
</feature>
<keyword evidence="9" id="KW-0249">Electron transport</keyword>
<dbReference type="InterPro" id="IPR001750">
    <property type="entry name" value="ND/Mrp_TM"/>
</dbReference>
<dbReference type="GO" id="GO:0015990">
    <property type="term" value="P:electron transport coupled proton transport"/>
    <property type="evidence" value="ECO:0007669"/>
    <property type="project" value="TreeGrafter"/>
</dbReference>
<dbReference type="InterPro" id="IPR010934">
    <property type="entry name" value="NADH_DH_su5_C"/>
</dbReference>
<feature type="transmembrane region" description="Helical" evidence="16">
    <location>
        <begin position="538"/>
        <end position="561"/>
    </location>
</feature>
<evidence type="ECO:0000256" key="8">
    <source>
        <dbReference type="ARBA" id="ARBA00022967"/>
    </source>
</evidence>
<keyword evidence="14 16" id="KW-0472">Membrane</keyword>
<feature type="transmembrane region" description="Helical" evidence="16">
    <location>
        <begin position="364"/>
        <end position="391"/>
    </location>
</feature>
<evidence type="ECO:0000256" key="12">
    <source>
        <dbReference type="ARBA" id="ARBA00023075"/>
    </source>
</evidence>
<feature type="transmembrane region" description="Helical" evidence="16">
    <location>
        <begin position="259"/>
        <end position="277"/>
    </location>
</feature>
<feature type="transmembrane region" description="Helical" evidence="16">
    <location>
        <begin position="80"/>
        <end position="98"/>
    </location>
</feature>
<evidence type="ECO:0000256" key="16">
    <source>
        <dbReference type="RuleBase" id="RU003404"/>
    </source>
</evidence>
<dbReference type="GO" id="GO:0003954">
    <property type="term" value="F:NADH dehydrogenase activity"/>
    <property type="evidence" value="ECO:0007669"/>
    <property type="project" value="TreeGrafter"/>
</dbReference>
<organism evidence="20">
    <name type="scientific">Vasticardium flavum</name>
    <dbReference type="NCBI Taxonomy" id="80826"/>
    <lineage>
        <taxon>Eukaryota</taxon>
        <taxon>Metazoa</taxon>
        <taxon>Spiralia</taxon>
        <taxon>Lophotrochozoa</taxon>
        <taxon>Mollusca</taxon>
        <taxon>Bivalvia</taxon>
        <taxon>Autobranchia</taxon>
        <taxon>Heteroconchia</taxon>
        <taxon>Euheterodonta</taxon>
        <taxon>Imparidentia</taxon>
        <taxon>Neoheterodontei</taxon>
        <taxon>Cardiida</taxon>
        <taxon>Cardioidea</taxon>
        <taxon>Cardiidae</taxon>
        <taxon>Trachycardiinae</taxon>
        <taxon>Vasticardium</taxon>
    </lineage>
</organism>
<dbReference type="Pfam" id="PF06455">
    <property type="entry name" value="NADH5_C"/>
    <property type="match status" value="1"/>
</dbReference>
<geneLocation type="mitochondrion" evidence="20"/>
<feature type="domain" description="NADH-Ubiquinone oxidoreductase (complex I) chain 5 N-terminal" evidence="18">
    <location>
        <begin position="39"/>
        <end position="81"/>
    </location>
</feature>
<comment type="function">
    <text evidence="16">Core subunit of the mitochondrial membrane respiratory chain NADH dehydrogenase (Complex I) which catalyzes electron transfer from NADH through the respiratory chain, using ubiquinone as an electron acceptor. Essential for the catalytic activity and assembly of complex I.</text>
</comment>
<feature type="transmembrane region" description="Helical" evidence="16">
    <location>
        <begin position="443"/>
        <end position="462"/>
    </location>
</feature>
<dbReference type="InterPro" id="IPR001516">
    <property type="entry name" value="Proton_antipo_N"/>
</dbReference>
<evidence type="ECO:0000256" key="4">
    <source>
        <dbReference type="ARBA" id="ARBA00022448"/>
    </source>
</evidence>
<comment type="similarity">
    <text evidence="16">Belongs to the complex I subunit 5 family.</text>
</comment>
<dbReference type="PANTHER" id="PTHR42829">
    <property type="entry name" value="NADH-UBIQUINONE OXIDOREDUCTASE CHAIN 5"/>
    <property type="match status" value="1"/>
</dbReference>
<evidence type="ECO:0000256" key="6">
    <source>
        <dbReference type="ARBA" id="ARBA00022692"/>
    </source>
</evidence>
<name>A0A516IDI8_9BIVA</name>
<feature type="transmembrane region" description="Helical" evidence="16">
    <location>
        <begin position="142"/>
        <end position="159"/>
    </location>
</feature>
<evidence type="ECO:0000259" key="19">
    <source>
        <dbReference type="Pfam" id="PF06455"/>
    </source>
</evidence>
<evidence type="ECO:0000256" key="15">
    <source>
        <dbReference type="ARBA" id="ARBA00049551"/>
    </source>
</evidence>
<dbReference type="Pfam" id="PF00361">
    <property type="entry name" value="Proton_antipo_M"/>
    <property type="match status" value="1"/>
</dbReference>
<evidence type="ECO:0000256" key="2">
    <source>
        <dbReference type="ARBA" id="ARBA00012944"/>
    </source>
</evidence>
<dbReference type="GO" id="GO:0042773">
    <property type="term" value="P:ATP synthesis coupled electron transport"/>
    <property type="evidence" value="ECO:0007669"/>
    <property type="project" value="InterPro"/>
</dbReference>
<evidence type="ECO:0000256" key="10">
    <source>
        <dbReference type="ARBA" id="ARBA00022989"/>
    </source>
</evidence>
<keyword evidence="11 16" id="KW-0520">NAD</keyword>
<evidence type="ECO:0000256" key="1">
    <source>
        <dbReference type="ARBA" id="ARBA00004448"/>
    </source>
</evidence>
<keyword evidence="5" id="KW-0679">Respiratory chain</keyword>
<keyword evidence="13 16" id="KW-0496">Mitochondrion</keyword>
<accession>A0A516IDI8</accession>
<feature type="transmembrane region" description="Helical" evidence="16">
    <location>
        <begin position="483"/>
        <end position="501"/>
    </location>
</feature>
<dbReference type="GO" id="GO:0005743">
    <property type="term" value="C:mitochondrial inner membrane"/>
    <property type="evidence" value="ECO:0007669"/>
    <property type="project" value="UniProtKB-SubCell"/>
</dbReference>
<dbReference type="EMBL" id="MK783266">
    <property type="protein sequence ID" value="QDP14181.1"/>
    <property type="molecule type" value="Genomic_DNA"/>
</dbReference>
<evidence type="ECO:0000256" key="9">
    <source>
        <dbReference type="ARBA" id="ARBA00022982"/>
    </source>
</evidence>
<dbReference type="EC" id="7.1.1.2" evidence="2 16"/>
<dbReference type="Pfam" id="PF00662">
    <property type="entry name" value="Proton_antipo_N"/>
    <property type="match status" value="1"/>
</dbReference>
<evidence type="ECO:0000256" key="14">
    <source>
        <dbReference type="ARBA" id="ARBA00023136"/>
    </source>
</evidence>
<evidence type="ECO:0000256" key="11">
    <source>
        <dbReference type="ARBA" id="ARBA00023027"/>
    </source>
</evidence>
<feature type="transmembrane region" description="Helical" evidence="16">
    <location>
        <begin position="104"/>
        <end position="121"/>
    </location>
</feature>
<keyword evidence="7" id="KW-0999">Mitochondrion inner membrane</keyword>
<keyword evidence="6 16" id="KW-0812">Transmembrane</keyword>
<evidence type="ECO:0000313" key="20">
    <source>
        <dbReference type="EMBL" id="QDP14181.1"/>
    </source>
</evidence>